<gene>
    <name evidence="1" type="ORF">HMPREF0083_02002</name>
</gene>
<sequence length="62" mass="7200">MGKKRHLLSPCKEKLLAGYAQVYIVYTIYVKKHDLVCHDKTPKQEVSSHRTYKAPGTYCRDC</sequence>
<dbReference type="AlphaFoldDB" id="U1YCT6"/>
<name>U1YCT6_ANEAE</name>
<accession>U1YCT6</accession>
<keyword evidence="2" id="KW-1185">Reference proteome</keyword>
<reference evidence="1 2" key="1">
    <citation type="submission" date="2013-08" db="EMBL/GenBank/DDBJ databases">
        <authorList>
            <person name="Weinstock G."/>
            <person name="Sodergren E."/>
            <person name="Wylie T."/>
            <person name="Fulton L."/>
            <person name="Fulton R."/>
            <person name="Fronick C."/>
            <person name="O'Laughlin M."/>
            <person name="Godfrey J."/>
            <person name="Miner T."/>
            <person name="Herter B."/>
            <person name="Appelbaum E."/>
            <person name="Cordes M."/>
            <person name="Lek S."/>
            <person name="Wollam A."/>
            <person name="Pepin K.H."/>
            <person name="Palsikar V.B."/>
            <person name="Mitreva M."/>
            <person name="Wilson R.K."/>
        </authorList>
    </citation>
    <scope>NUCLEOTIDE SEQUENCE [LARGE SCALE GENOMIC DNA]</scope>
    <source>
        <strain evidence="1 2">ATCC 12856</strain>
    </source>
</reference>
<evidence type="ECO:0000313" key="1">
    <source>
        <dbReference type="EMBL" id="ERI09907.1"/>
    </source>
</evidence>
<dbReference type="HOGENOM" id="CLU_2894091_0_0_9"/>
<protein>
    <submittedName>
        <fullName evidence="1">Uncharacterized protein</fullName>
    </submittedName>
</protein>
<evidence type="ECO:0000313" key="2">
    <source>
        <dbReference type="Proteomes" id="UP000016511"/>
    </source>
</evidence>
<organism evidence="1 2">
    <name type="scientific">Aneurinibacillus aneurinilyticus ATCC 12856</name>
    <dbReference type="NCBI Taxonomy" id="649747"/>
    <lineage>
        <taxon>Bacteria</taxon>
        <taxon>Bacillati</taxon>
        <taxon>Bacillota</taxon>
        <taxon>Bacilli</taxon>
        <taxon>Bacillales</taxon>
        <taxon>Paenibacillaceae</taxon>
        <taxon>Aneurinibacillus group</taxon>
        <taxon>Aneurinibacillus</taxon>
    </lineage>
</organism>
<dbReference type="EMBL" id="AWSJ01000130">
    <property type="protein sequence ID" value="ERI09907.1"/>
    <property type="molecule type" value="Genomic_DNA"/>
</dbReference>
<comment type="caution">
    <text evidence="1">The sequence shown here is derived from an EMBL/GenBank/DDBJ whole genome shotgun (WGS) entry which is preliminary data.</text>
</comment>
<dbReference type="STRING" id="649747.HMPREF0083_02002"/>
<dbReference type="Proteomes" id="UP000016511">
    <property type="component" value="Unassembled WGS sequence"/>
</dbReference>
<proteinExistence type="predicted"/>